<protein>
    <submittedName>
        <fullName evidence="2">C-type lectin 10</fullName>
    </submittedName>
</protein>
<dbReference type="InterPro" id="IPR016187">
    <property type="entry name" value="CTDL_fold"/>
</dbReference>
<dbReference type="InterPro" id="IPR016186">
    <property type="entry name" value="C-type_lectin-like/link_sf"/>
</dbReference>
<evidence type="ECO:0000256" key="1">
    <source>
        <dbReference type="ARBA" id="ARBA00023157"/>
    </source>
</evidence>
<evidence type="ECO:0000313" key="3">
    <source>
        <dbReference type="Proteomes" id="UP000007151"/>
    </source>
</evidence>
<dbReference type="GO" id="GO:0030246">
    <property type="term" value="F:carbohydrate binding"/>
    <property type="evidence" value="ECO:0007669"/>
    <property type="project" value="UniProtKB-KW"/>
</dbReference>
<dbReference type="InterPro" id="IPR001304">
    <property type="entry name" value="C-type_lectin-like"/>
</dbReference>
<dbReference type="CDD" id="cd00037">
    <property type="entry name" value="CLECT"/>
    <property type="match status" value="2"/>
</dbReference>
<gene>
    <name evidence="2" type="ORF">KGM_208115</name>
</gene>
<sequence>MSAKLIVTLFCVQYIFLMNCQEVAKFFRKDYVYIDSTKSFYKIHTIHRAWEDAKEMCDFEGATLFYPYDEDEAKAVINYWNQTLPFPWIFIGVSTPNVREVFETVDGLSISQVYDNWGRGEPNNAGGTEGCVVLRKDGTLNDDKCAGKLPFICKKTLNTLEWNMLCDLPDMGYVYNELGRCYKFHLNPRSWYEAVKICDAEQSYLAIINSDAEADVLVNITKNAPKDDIEDTNYLNGAVHLGFKFNHIWKTIKHESLRRSGYSQWGVGQPDGKGKETCGSMFFNGKLNDISCDLRCFFICEHEPAILTTEYDFRFGRPN</sequence>
<dbReference type="Proteomes" id="UP000007151">
    <property type="component" value="Unassembled WGS sequence"/>
</dbReference>
<dbReference type="InterPro" id="IPR018378">
    <property type="entry name" value="C-type_lectin_CS"/>
</dbReference>
<dbReference type="Gene3D" id="3.10.100.10">
    <property type="entry name" value="Mannose-Binding Protein A, subunit A"/>
    <property type="match status" value="2"/>
</dbReference>
<keyword evidence="3" id="KW-1185">Reference proteome</keyword>
<evidence type="ECO:0000313" key="2">
    <source>
        <dbReference type="EMBL" id="OWR43573.1"/>
    </source>
</evidence>
<dbReference type="PANTHER" id="PTHR22803">
    <property type="entry name" value="MANNOSE, PHOSPHOLIPASE, LECTIN RECEPTOR RELATED"/>
    <property type="match status" value="1"/>
</dbReference>
<dbReference type="InterPro" id="IPR050111">
    <property type="entry name" value="C-type_lectin/snaclec_domain"/>
</dbReference>
<reference evidence="2 3" key="1">
    <citation type="journal article" date="2011" name="Cell">
        <title>The monarch butterfly genome yields insights into long-distance migration.</title>
        <authorList>
            <person name="Zhan S."/>
            <person name="Merlin C."/>
            <person name="Boore J.L."/>
            <person name="Reppert S.M."/>
        </authorList>
    </citation>
    <scope>NUCLEOTIDE SEQUENCE [LARGE SCALE GENOMIC DNA]</scope>
    <source>
        <strain evidence="2">F-2</strain>
    </source>
</reference>
<dbReference type="SMART" id="SM00034">
    <property type="entry name" value="CLECT"/>
    <property type="match status" value="2"/>
</dbReference>
<keyword evidence="1" id="KW-1015">Disulfide bond</keyword>
<organism evidence="2 3">
    <name type="scientific">Danaus plexippus plexippus</name>
    <dbReference type="NCBI Taxonomy" id="278856"/>
    <lineage>
        <taxon>Eukaryota</taxon>
        <taxon>Metazoa</taxon>
        <taxon>Ecdysozoa</taxon>
        <taxon>Arthropoda</taxon>
        <taxon>Hexapoda</taxon>
        <taxon>Insecta</taxon>
        <taxon>Pterygota</taxon>
        <taxon>Neoptera</taxon>
        <taxon>Endopterygota</taxon>
        <taxon>Lepidoptera</taxon>
        <taxon>Glossata</taxon>
        <taxon>Ditrysia</taxon>
        <taxon>Papilionoidea</taxon>
        <taxon>Nymphalidae</taxon>
        <taxon>Danainae</taxon>
        <taxon>Danaini</taxon>
        <taxon>Danaina</taxon>
        <taxon>Danaus</taxon>
        <taxon>Danaus</taxon>
    </lineage>
</organism>
<dbReference type="OrthoDB" id="538816at2759"/>
<proteinExistence type="predicted"/>
<dbReference type="AlphaFoldDB" id="A0A212EQ02"/>
<dbReference type="eggNOG" id="ENOG502RTGS">
    <property type="taxonomic scope" value="Eukaryota"/>
</dbReference>
<dbReference type="PROSITE" id="PS50041">
    <property type="entry name" value="C_TYPE_LECTIN_2"/>
    <property type="match status" value="2"/>
</dbReference>
<comment type="caution">
    <text evidence="2">The sequence shown here is derived from an EMBL/GenBank/DDBJ whole genome shotgun (WGS) entry which is preliminary data.</text>
</comment>
<name>A0A212EQ02_DANPL</name>
<accession>A0A212EQ02</accession>
<dbReference type="EMBL" id="AGBW02013342">
    <property type="protein sequence ID" value="OWR43573.1"/>
    <property type="molecule type" value="Genomic_DNA"/>
</dbReference>
<dbReference type="SUPFAM" id="SSF56436">
    <property type="entry name" value="C-type lectin-like"/>
    <property type="match status" value="2"/>
</dbReference>
<dbReference type="KEGG" id="dpl:KGM_208115"/>
<dbReference type="Pfam" id="PF00059">
    <property type="entry name" value="Lectin_C"/>
    <property type="match status" value="2"/>
</dbReference>
<dbReference type="PROSITE" id="PS00615">
    <property type="entry name" value="C_TYPE_LECTIN_1"/>
    <property type="match status" value="2"/>
</dbReference>